<feature type="compositionally biased region" description="Basic and acidic residues" evidence="1">
    <location>
        <begin position="55"/>
        <end position="77"/>
    </location>
</feature>
<feature type="signal peptide" evidence="2">
    <location>
        <begin position="1"/>
        <end position="30"/>
    </location>
</feature>
<feature type="domain" description="Heavy metal binding" evidence="3">
    <location>
        <begin position="101"/>
        <end position="127"/>
    </location>
</feature>
<feature type="region of interest" description="Disordered" evidence="1">
    <location>
        <begin position="24"/>
        <end position="97"/>
    </location>
</feature>
<dbReference type="Pfam" id="PF19335">
    <property type="entry name" value="HMBD"/>
    <property type="match status" value="1"/>
</dbReference>
<dbReference type="EMBL" id="CP012333">
    <property type="protein sequence ID" value="AKV03858.1"/>
    <property type="molecule type" value="Genomic_DNA"/>
</dbReference>
<accession>A0A0K1QDR0</accession>
<dbReference type="KEGG" id="llu:AKJ09_10521"/>
<organism evidence="4 5">
    <name type="scientific">Labilithrix luteola</name>
    <dbReference type="NCBI Taxonomy" id="1391654"/>
    <lineage>
        <taxon>Bacteria</taxon>
        <taxon>Pseudomonadati</taxon>
        <taxon>Myxococcota</taxon>
        <taxon>Polyangia</taxon>
        <taxon>Polyangiales</taxon>
        <taxon>Labilitrichaceae</taxon>
        <taxon>Labilithrix</taxon>
    </lineage>
</organism>
<name>A0A0K1QDR0_9BACT</name>
<protein>
    <recommendedName>
        <fullName evidence="3">Heavy metal binding domain-containing protein</fullName>
    </recommendedName>
</protein>
<evidence type="ECO:0000313" key="5">
    <source>
        <dbReference type="Proteomes" id="UP000064967"/>
    </source>
</evidence>
<dbReference type="STRING" id="1391654.AKJ09_10521"/>
<evidence type="ECO:0000259" key="3">
    <source>
        <dbReference type="Pfam" id="PF19335"/>
    </source>
</evidence>
<dbReference type="InterPro" id="IPR045800">
    <property type="entry name" value="HMBD"/>
</dbReference>
<dbReference type="OrthoDB" id="128043at2"/>
<gene>
    <name evidence="4" type="ORF">AKJ09_10521</name>
</gene>
<sequence length="128" mass="12933">MKLGRIARSRLLGMALPLAACSLGPAPVSASPHDPSNPHAAEGSTPAVSTVQARNEAHPHEHAHGGHSHDAHSHDTGGAELASAEGGRGETGTTGDAAVTYACPMHPEVTSSTPGVCPKCNMRLVPAK</sequence>
<evidence type="ECO:0000256" key="1">
    <source>
        <dbReference type="SAM" id="MobiDB-lite"/>
    </source>
</evidence>
<dbReference type="GO" id="GO:0046872">
    <property type="term" value="F:metal ion binding"/>
    <property type="evidence" value="ECO:0007669"/>
    <property type="project" value="InterPro"/>
</dbReference>
<evidence type="ECO:0000313" key="4">
    <source>
        <dbReference type="EMBL" id="AKV03858.1"/>
    </source>
</evidence>
<reference evidence="4 5" key="1">
    <citation type="submission" date="2015-08" db="EMBL/GenBank/DDBJ databases">
        <authorList>
            <person name="Babu N.S."/>
            <person name="Beckwith C.J."/>
            <person name="Beseler K.G."/>
            <person name="Brison A."/>
            <person name="Carone J.V."/>
            <person name="Caskin T.P."/>
            <person name="Diamond M."/>
            <person name="Durham M.E."/>
            <person name="Foxe J.M."/>
            <person name="Go M."/>
            <person name="Henderson B.A."/>
            <person name="Jones I.B."/>
            <person name="McGettigan J.A."/>
            <person name="Micheletti S.J."/>
            <person name="Nasrallah M.E."/>
            <person name="Ortiz D."/>
            <person name="Piller C.R."/>
            <person name="Privatt S.R."/>
            <person name="Schneider S.L."/>
            <person name="Sharp S."/>
            <person name="Smith T.C."/>
            <person name="Stanton J.D."/>
            <person name="Ullery H.E."/>
            <person name="Wilson R.J."/>
            <person name="Serrano M.G."/>
            <person name="Buck G."/>
            <person name="Lee V."/>
            <person name="Wang Y."/>
            <person name="Carvalho R."/>
            <person name="Voegtly L."/>
            <person name="Shi R."/>
            <person name="Duckworth R."/>
            <person name="Johnson A."/>
            <person name="Loviza R."/>
            <person name="Walstead R."/>
            <person name="Shah Z."/>
            <person name="Kiflezghi M."/>
            <person name="Wade K."/>
            <person name="Ball S.L."/>
            <person name="Bradley K.W."/>
            <person name="Asai D.J."/>
            <person name="Bowman C.A."/>
            <person name="Russell D.A."/>
            <person name="Pope W.H."/>
            <person name="Jacobs-Sera D."/>
            <person name="Hendrix R.W."/>
            <person name="Hatfull G.F."/>
        </authorList>
    </citation>
    <scope>NUCLEOTIDE SEQUENCE [LARGE SCALE GENOMIC DNA]</scope>
    <source>
        <strain evidence="4 5">DSM 27648</strain>
    </source>
</reference>
<dbReference type="Proteomes" id="UP000064967">
    <property type="component" value="Chromosome"/>
</dbReference>
<keyword evidence="2" id="KW-0732">Signal</keyword>
<proteinExistence type="predicted"/>
<dbReference type="RefSeq" id="WP_146654560.1">
    <property type="nucleotide sequence ID" value="NZ_CP012333.1"/>
</dbReference>
<keyword evidence="5" id="KW-1185">Reference proteome</keyword>
<feature type="chain" id="PRO_5005467283" description="Heavy metal binding domain-containing protein" evidence="2">
    <location>
        <begin position="31"/>
        <end position="128"/>
    </location>
</feature>
<dbReference type="AlphaFoldDB" id="A0A0K1QDR0"/>
<evidence type="ECO:0000256" key="2">
    <source>
        <dbReference type="SAM" id="SignalP"/>
    </source>
</evidence>